<proteinExistence type="predicted"/>
<name>A0A1V6LXG8_9BACT</name>
<evidence type="ECO:0000313" key="2">
    <source>
        <dbReference type="EMBL" id="OQD44830.1"/>
    </source>
</evidence>
<dbReference type="EMBL" id="MJUW02000114">
    <property type="protein sequence ID" value="OQD44830.1"/>
    <property type="molecule type" value="Genomic_DNA"/>
</dbReference>
<dbReference type="AlphaFoldDB" id="A0A1V6LXG8"/>
<accession>A0A1V6LXG8</accession>
<comment type="caution">
    <text evidence="2">The sequence shown here is derived from an EMBL/GenBank/DDBJ whole genome shotgun (WGS) entry which is preliminary data.</text>
</comment>
<sequence>MQLTHVKLISALIILLPLFSFVSHAEESEETQRDYLKKQVQYDRWKDILKTKSEFRYEEFKLDNTTVSPWRIQRMQEIGKADRGKTIRYVLSKSDIVREAREILLVSVTYCPTRADAAEGLVDHLLGIQRPGLKLVEEDAMILGDLEINIPDSPEPAIFYIRGNILISVENAGEKAATDIRLLAKTLDEYLKKKQK</sequence>
<protein>
    <recommendedName>
        <fullName evidence="4">DUF4154 domain-containing protein</fullName>
    </recommendedName>
</protein>
<dbReference type="Proteomes" id="UP000242219">
    <property type="component" value="Unassembled WGS sequence"/>
</dbReference>
<keyword evidence="3" id="KW-1185">Reference proteome</keyword>
<organism evidence="2 3">
    <name type="scientific">Candidatus Brocadia sapporoensis</name>
    <dbReference type="NCBI Taxonomy" id="392547"/>
    <lineage>
        <taxon>Bacteria</taxon>
        <taxon>Pseudomonadati</taxon>
        <taxon>Planctomycetota</taxon>
        <taxon>Candidatus Brocadiia</taxon>
        <taxon>Candidatus Brocadiales</taxon>
        <taxon>Candidatus Brocadiaceae</taxon>
        <taxon>Candidatus Brocadia</taxon>
    </lineage>
</organism>
<dbReference type="RefSeq" id="WP_070067954.1">
    <property type="nucleotide sequence ID" value="NZ_MJUW02000114.1"/>
</dbReference>
<evidence type="ECO:0000313" key="3">
    <source>
        <dbReference type="Proteomes" id="UP000242219"/>
    </source>
</evidence>
<keyword evidence="1" id="KW-0732">Signal</keyword>
<evidence type="ECO:0008006" key="4">
    <source>
        <dbReference type="Google" id="ProtNLM"/>
    </source>
</evidence>
<feature type="signal peptide" evidence="1">
    <location>
        <begin position="1"/>
        <end position="25"/>
    </location>
</feature>
<evidence type="ECO:0000256" key="1">
    <source>
        <dbReference type="SAM" id="SignalP"/>
    </source>
</evidence>
<reference evidence="2 3" key="1">
    <citation type="journal article" date="2016" name="Genome Announc.">
        <title>Draft Genome Sequence of the Anaerobic Ammonium-Oxidizing Bacterium 'Candidatus Brocadia sp. 40'.</title>
        <authorList>
            <person name="Ali M."/>
            <person name="Haroon M.F."/>
            <person name="Narita Y."/>
            <person name="Zhang L."/>
            <person name="Rangel Shaw D."/>
            <person name="Okabe S."/>
            <person name="Saikaly P.E."/>
        </authorList>
    </citation>
    <scope>NUCLEOTIDE SEQUENCE [LARGE SCALE GENOMIC DNA]</scope>
    <source>
        <strain evidence="2 3">40</strain>
    </source>
</reference>
<gene>
    <name evidence="2" type="ORF">BIY37_11405</name>
</gene>
<feature type="chain" id="PRO_5010710478" description="DUF4154 domain-containing protein" evidence="1">
    <location>
        <begin position="26"/>
        <end position="196"/>
    </location>
</feature>